<dbReference type="AlphaFoldDB" id="A0A024FSS7"/>
<dbReference type="EMBL" id="CAIX01000067">
    <property type="protein sequence ID" value="CCI10055.1"/>
    <property type="molecule type" value="Genomic_DNA"/>
</dbReference>
<accession>A0A024FSS7</accession>
<keyword evidence="2" id="KW-1185">Reference proteome</keyword>
<organism evidence="1 2">
    <name type="scientific">Albugo candida</name>
    <dbReference type="NCBI Taxonomy" id="65357"/>
    <lineage>
        <taxon>Eukaryota</taxon>
        <taxon>Sar</taxon>
        <taxon>Stramenopiles</taxon>
        <taxon>Oomycota</taxon>
        <taxon>Peronosporomycetes</taxon>
        <taxon>Albuginales</taxon>
        <taxon>Albuginaceae</taxon>
        <taxon>Albugo</taxon>
    </lineage>
</organism>
<protein>
    <submittedName>
        <fullName evidence="1">Uncharacterized protein</fullName>
    </submittedName>
</protein>
<name>A0A024FSS7_9STRA</name>
<evidence type="ECO:0000313" key="1">
    <source>
        <dbReference type="EMBL" id="CCI10055.1"/>
    </source>
</evidence>
<proteinExistence type="predicted"/>
<dbReference type="Proteomes" id="UP000053237">
    <property type="component" value="Unassembled WGS sequence"/>
</dbReference>
<dbReference type="InParanoid" id="A0A024FSS7"/>
<comment type="caution">
    <text evidence="1">The sequence shown here is derived from an EMBL/GenBank/DDBJ whole genome shotgun (WGS) entry which is preliminary data.</text>
</comment>
<sequence>MRMPSLSIPHSILYCFRVDLRSNVRIDDQCTVQVFNSMLVPPVSNVQRIRFTCYVSSTSLCIDNRSKHPRRFDSSIEKRKDTKTESFTSIILKLGLFLTPSSTFSRTMDVTNGQ</sequence>
<gene>
    <name evidence="1" type="ORF">BN9_051150</name>
</gene>
<evidence type="ECO:0000313" key="2">
    <source>
        <dbReference type="Proteomes" id="UP000053237"/>
    </source>
</evidence>
<reference evidence="1 2" key="1">
    <citation type="submission" date="2012-05" db="EMBL/GenBank/DDBJ databases">
        <title>Recombination and specialization in a pathogen metapopulation.</title>
        <authorList>
            <person name="Gardiner A."/>
            <person name="Kemen E."/>
            <person name="Schultz-Larsen T."/>
            <person name="MacLean D."/>
            <person name="Van Oosterhout C."/>
            <person name="Jones J.D.G."/>
        </authorList>
    </citation>
    <scope>NUCLEOTIDE SEQUENCE [LARGE SCALE GENOMIC DNA]</scope>
    <source>
        <strain evidence="1 2">Ac Nc2</strain>
    </source>
</reference>